<accession>A0A8E2ASD3</accession>
<dbReference type="Proteomes" id="UP000250043">
    <property type="component" value="Unassembled WGS sequence"/>
</dbReference>
<evidence type="ECO:0000313" key="3">
    <source>
        <dbReference type="Proteomes" id="UP000250043"/>
    </source>
</evidence>
<evidence type="ECO:0000313" key="2">
    <source>
        <dbReference type="EMBL" id="OCH89498.1"/>
    </source>
</evidence>
<gene>
    <name evidence="2" type="ORF">OBBRIDRAFT_661405</name>
</gene>
<name>A0A8E2ASD3_9APHY</name>
<feature type="compositionally biased region" description="Polar residues" evidence="1">
    <location>
        <begin position="57"/>
        <end position="79"/>
    </location>
</feature>
<feature type="region of interest" description="Disordered" evidence="1">
    <location>
        <begin position="276"/>
        <end position="304"/>
    </location>
</feature>
<feature type="compositionally biased region" description="Polar residues" evidence="1">
    <location>
        <begin position="277"/>
        <end position="304"/>
    </location>
</feature>
<reference evidence="2 3" key="1">
    <citation type="submission" date="2016-07" db="EMBL/GenBank/DDBJ databases">
        <title>Draft genome of the white-rot fungus Obba rivulosa 3A-2.</title>
        <authorList>
            <consortium name="DOE Joint Genome Institute"/>
            <person name="Miettinen O."/>
            <person name="Riley R."/>
            <person name="Acob R."/>
            <person name="Barry K."/>
            <person name="Cullen D."/>
            <person name="De Vries R."/>
            <person name="Hainaut M."/>
            <person name="Hatakka A."/>
            <person name="Henrissat B."/>
            <person name="Hilden K."/>
            <person name="Kuo R."/>
            <person name="Labutti K."/>
            <person name="Lipzen A."/>
            <person name="Makela M.R."/>
            <person name="Sandor L."/>
            <person name="Spatafora J.W."/>
            <person name="Grigoriev I.V."/>
            <person name="Hibbett D.S."/>
        </authorList>
    </citation>
    <scope>NUCLEOTIDE SEQUENCE [LARGE SCALE GENOMIC DNA]</scope>
    <source>
        <strain evidence="2 3">3A-2</strain>
    </source>
</reference>
<evidence type="ECO:0000256" key="1">
    <source>
        <dbReference type="SAM" id="MobiDB-lite"/>
    </source>
</evidence>
<dbReference type="AlphaFoldDB" id="A0A8E2ASD3"/>
<organism evidence="2 3">
    <name type="scientific">Obba rivulosa</name>
    <dbReference type="NCBI Taxonomy" id="1052685"/>
    <lineage>
        <taxon>Eukaryota</taxon>
        <taxon>Fungi</taxon>
        <taxon>Dikarya</taxon>
        <taxon>Basidiomycota</taxon>
        <taxon>Agaricomycotina</taxon>
        <taxon>Agaricomycetes</taxon>
        <taxon>Polyporales</taxon>
        <taxon>Gelatoporiaceae</taxon>
        <taxon>Obba</taxon>
    </lineage>
</organism>
<protein>
    <submittedName>
        <fullName evidence="2">Uncharacterized protein</fullName>
    </submittedName>
</protein>
<dbReference type="EMBL" id="KV722425">
    <property type="protein sequence ID" value="OCH89498.1"/>
    <property type="molecule type" value="Genomic_DNA"/>
</dbReference>
<proteinExistence type="predicted"/>
<feature type="region of interest" description="Disordered" evidence="1">
    <location>
        <begin position="56"/>
        <end position="79"/>
    </location>
</feature>
<sequence>MTSQTYHASSYLHAGGIRYFDHSSTSARTLAAHGLTEHRPISDDFAEIWDLYDVPDTPTSHPSAGGDSNNTPTTSPQPSAVTVALDRDVPVHDSNLHVVPTTHVDDTNAQSSRLALAVAEPQDREDTSFLTSSTDMVTTDAIHNSHQMEIGSVTQMQFESSPPIYFESQTAVRGSSEVPETPNIIFTHGEAMDAEHDEGIRVRGSRGRIRKGQSSNSRFVPYERPMTRARAAALLSFNPSESLSPSTRSTTEMSTPYADHAQGAVYEPTCDAMDQDAITSDNSTLPLTSDKGTAEQTSPPSARTSRLIPCKLVHPETQVVCGKEIAGDDEAAINAHIKYHLKSEFGILPAAIPTAIETRRGKKAPKAGKPQKVKLIYVLCTWEDCPCRGKPMQLQSWKRHVKTSRSHFSFGFVCPICEDAGDRPAQRKDAVIRHVNGTHIKKGELLEEGWKERLKPVNAA</sequence>
<keyword evidence="3" id="KW-1185">Reference proteome</keyword>